<evidence type="ECO:0000256" key="6">
    <source>
        <dbReference type="ARBA" id="ARBA00022806"/>
    </source>
</evidence>
<dbReference type="InterPro" id="IPR052900">
    <property type="entry name" value="Phospholipid_Metab_Enz"/>
</dbReference>
<sequence>MGHTQMTPVQASTIPLFMGNKDVVVEAVTGSGKTLAFVIPVLERLVRRERRHKKHEIGALIISPTRELASQIYSIFELFLSSQPMSEHDGVPDTSGQYPPPLLLVSSSTSSPAEDVQRFVSTGADIVIGTPGRVEEFLLGKGRDTVSAKELEVLVLDEADRLLDLGFQQTLARILTHLPKQRRTGLFSATMTDADAVSELVRVGLRNPARVIVKVQAKKGQKRDTAIEERRIPANLKIFYLVCRPPEKVVQLTRIIALETSRHQSARFILYFATGASVDHFYRILSLFLPKGTKLHSLHGHLPPASRTRTLSSFASSVAIPSAPSILLATDVAARGLDIPDVDVVVQFDPPSDTKMFSHRSGRTARAGRSGRAWVLLVGREQEYIDFLFVRKIPVTQHAYINEDGSEDPRNCDERADDTAVGHFLDTIRSELRTDRVLHDKAVKAFVSFVRAYSNHEASYIFRIKDLDLVGIAKAFGLLRLPRMPELKNANRDGWADADIDWDTYPYLDKAQEAKRIATAEAQKAQALEKPRAPPVDKTKYTAWSNKTVKKTEKDKRREKKDRKKAWMKSQVAEDAKGAEGETLKRSRADSDAGEDDDWEELAREERMAKKDSDVMYVVFYELCGKMLILRWQAWRVTSAQLFLASGVKMSLAGKSGSICSSSPKAFGTSNHLSMVKNVTAGGVMKLLVLILSASAALASTLLERNLVYHSPFHDHPQFSHDTREIHARQLRNARRQVQAASAFNDDHYPTFYGADFSNSPFVWNGGLNFTHSVASGDPFDTSVLLWTRAVPVTNSTSPGPDQSVPVCVSYKVFSSPSLTGRPVNTGEAFTSYDVDFTVKVEATDLKADTKYWFVFADCTNPSSVSPTGVTRTLSNPDTPAHEVNGGKNLTLAVFSCSQYQAGWFNAYGVAAHNTTADVFVHLGDYIYESLGNGAHIGRQTLGRELATIHDYRQRLNQYRTDASLLFAHQNAPWITLTSSRARDDHEVADNSWKAGTADSNDTSVGCAFSPSGACFTDRKLAAVRAYHEWMPVRQVTADDKLRIWRNFQIGKLLDLTMLDTRKLFIGQRSGAVCLLQGVRRHAAEEHWHLYLEYVNTIAAYPNRSLMGLPQENWFFDSLSESKSRGAVWRVVGQQIVFTQLNESGAFDLDAWDGYRANRQRVLDHLYENKIDNTIILSGDSHANWVSDLAHPNDTSYDPVTGKGAIGVEFAGTAVTSGSSFGTNIAPPAADQISDVLVAVNDELQWSEGSYRGFFTLTINPDTLTATYYAMNNITFANLDAFASAQFVVHNGANKLTRPVAGGSVNAGVLKSSVVNATKTR</sequence>
<comment type="caution">
    <text evidence="14">The sequence shown here is derived from an EMBL/GenBank/DDBJ whole genome shotgun (WGS) entry which is preliminary data.</text>
</comment>
<dbReference type="SMART" id="SM01178">
    <property type="entry name" value="DUF4217"/>
    <property type="match status" value="1"/>
</dbReference>
<dbReference type="InterPro" id="IPR032093">
    <property type="entry name" value="PhoD_N"/>
</dbReference>
<gene>
    <name evidence="14" type="ORF">EVG20_g4424</name>
</gene>
<dbReference type="CDD" id="cd18787">
    <property type="entry name" value="SF2_C_DEAD"/>
    <property type="match status" value="1"/>
</dbReference>
<dbReference type="SUPFAM" id="SSF52540">
    <property type="entry name" value="P-loop containing nucleoside triphosphate hydrolases"/>
    <property type="match status" value="1"/>
</dbReference>
<dbReference type="GO" id="GO:0005730">
    <property type="term" value="C:nucleolus"/>
    <property type="evidence" value="ECO:0007669"/>
    <property type="project" value="UniProtKB-SubCell"/>
</dbReference>
<dbReference type="InterPro" id="IPR001650">
    <property type="entry name" value="Helicase_C-like"/>
</dbReference>
<dbReference type="InterPro" id="IPR029052">
    <property type="entry name" value="Metallo-depent_PP-like"/>
</dbReference>
<dbReference type="PROSITE" id="PS00039">
    <property type="entry name" value="DEAD_ATP_HELICASE"/>
    <property type="match status" value="1"/>
</dbReference>
<keyword evidence="6" id="KW-0347">Helicase</keyword>
<comment type="subcellular location">
    <subcellularLocation>
        <location evidence="1">Nucleus</location>
        <location evidence="1">Nucleolus</location>
    </subcellularLocation>
</comment>
<dbReference type="STRING" id="205917.A0A4Y9YZV4"/>
<dbReference type="PANTHER" id="PTHR43606:SF7">
    <property type="entry name" value="PHOSPHATASE, PUTATIVE (AFU_ORTHOLOGUE AFUA_6G08710)-RELATED"/>
    <property type="match status" value="1"/>
</dbReference>
<protein>
    <recommendedName>
        <fullName evidence="16">RNA helicase</fullName>
    </recommendedName>
</protein>
<keyword evidence="15" id="KW-1185">Reference proteome</keyword>
<dbReference type="InterPro" id="IPR000629">
    <property type="entry name" value="RNA-helicase_DEAD-box_CS"/>
</dbReference>
<feature type="domain" description="Helicase C-terminal" evidence="13">
    <location>
        <begin position="248"/>
        <end position="416"/>
    </location>
</feature>
<keyword evidence="8" id="KW-0694">RNA-binding</keyword>
<dbReference type="PROSITE" id="PS51194">
    <property type="entry name" value="HELICASE_CTER"/>
    <property type="match status" value="1"/>
</dbReference>
<dbReference type="PANTHER" id="PTHR43606">
    <property type="entry name" value="PHOSPHATASE, PUTATIVE (AFU_ORTHOLOGUE AFUA_6G08710)-RELATED"/>
    <property type="match status" value="1"/>
</dbReference>
<dbReference type="Pfam" id="PF09423">
    <property type="entry name" value="PhoD"/>
    <property type="match status" value="1"/>
</dbReference>
<dbReference type="GO" id="GO:0003723">
    <property type="term" value="F:RNA binding"/>
    <property type="evidence" value="ECO:0007669"/>
    <property type="project" value="UniProtKB-KW"/>
</dbReference>
<reference evidence="14 15" key="1">
    <citation type="submission" date="2019-02" db="EMBL/GenBank/DDBJ databases">
        <title>Genome sequencing of the rare red list fungi Dentipellis fragilis.</title>
        <authorList>
            <person name="Buettner E."/>
            <person name="Kellner H."/>
        </authorList>
    </citation>
    <scope>NUCLEOTIDE SEQUENCE [LARGE SCALE GENOMIC DNA]</scope>
    <source>
        <strain evidence="14 15">DSM 105465</strain>
    </source>
</reference>
<dbReference type="Gene3D" id="3.40.50.300">
    <property type="entry name" value="P-loop containing nucleotide triphosphate hydrolases"/>
    <property type="match status" value="2"/>
</dbReference>
<dbReference type="EMBL" id="SEOQ01000228">
    <property type="protein sequence ID" value="TFY66659.1"/>
    <property type="molecule type" value="Genomic_DNA"/>
</dbReference>
<feature type="region of interest" description="Disordered" evidence="11">
    <location>
        <begin position="522"/>
        <end position="601"/>
    </location>
</feature>
<evidence type="ECO:0000313" key="14">
    <source>
        <dbReference type="EMBL" id="TFY66659.1"/>
    </source>
</evidence>
<evidence type="ECO:0000256" key="5">
    <source>
        <dbReference type="ARBA" id="ARBA00022801"/>
    </source>
</evidence>
<evidence type="ECO:0008006" key="16">
    <source>
        <dbReference type="Google" id="ProtNLM"/>
    </source>
</evidence>
<evidence type="ECO:0000256" key="4">
    <source>
        <dbReference type="ARBA" id="ARBA00022741"/>
    </source>
</evidence>
<dbReference type="GO" id="GO:0016787">
    <property type="term" value="F:hydrolase activity"/>
    <property type="evidence" value="ECO:0007669"/>
    <property type="project" value="UniProtKB-KW"/>
</dbReference>
<proteinExistence type="inferred from homology"/>
<dbReference type="Pfam" id="PF16655">
    <property type="entry name" value="PhoD_N"/>
    <property type="match status" value="1"/>
</dbReference>
<name>A0A4Y9YZV4_9AGAM</name>
<dbReference type="CDD" id="cd17960">
    <property type="entry name" value="DEADc_DDX55"/>
    <property type="match status" value="1"/>
</dbReference>
<dbReference type="InterPro" id="IPR018946">
    <property type="entry name" value="PhoD-like_MPP"/>
</dbReference>
<evidence type="ECO:0000259" key="13">
    <source>
        <dbReference type="PROSITE" id="PS51194"/>
    </source>
</evidence>
<keyword evidence="5" id="KW-0378">Hydrolase</keyword>
<dbReference type="InterPro" id="IPR011545">
    <property type="entry name" value="DEAD/DEAH_box_helicase_dom"/>
</dbReference>
<evidence type="ECO:0000256" key="10">
    <source>
        <dbReference type="ARBA" id="ARBA00038002"/>
    </source>
</evidence>
<dbReference type="GO" id="GO:0004386">
    <property type="term" value="F:helicase activity"/>
    <property type="evidence" value="ECO:0007669"/>
    <property type="project" value="UniProtKB-KW"/>
</dbReference>
<comment type="similarity">
    <text evidence="10">Belongs to the DEAD box helicase family. DDX55/SPB4 subfamily.</text>
</comment>
<dbReference type="OrthoDB" id="29024at2759"/>
<evidence type="ECO:0000256" key="9">
    <source>
        <dbReference type="ARBA" id="ARBA00023054"/>
    </source>
</evidence>
<feature type="compositionally biased region" description="Basic and acidic residues" evidence="11">
    <location>
        <begin position="527"/>
        <end position="540"/>
    </location>
</feature>
<dbReference type="Proteomes" id="UP000298327">
    <property type="component" value="Unassembled WGS sequence"/>
</dbReference>
<dbReference type="InterPro" id="IPR038607">
    <property type="entry name" value="PhoD-like_sf"/>
</dbReference>
<keyword evidence="9" id="KW-0175">Coiled coil</keyword>
<dbReference type="GO" id="GO:0006364">
    <property type="term" value="P:rRNA processing"/>
    <property type="evidence" value="ECO:0007669"/>
    <property type="project" value="UniProtKB-KW"/>
</dbReference>
<dbReference type="CDD" id="cd07389">
    <property type="entry name" value="MPP_PhoD"/>
    <property type="match status" value="1"/>
</dbReference>
<dbReference type="SUPFAM" id="SSF56300">
    <property type="entry name" value="Metallo-dependent phosphatases"/>
    <property type="match status" value="1"/>
</dbReference>
<organism evidence="14 15">
    <name type="scientific">Dentipellis fragilis</name>
    <dbReference type="NCBI Taxonomy" id="205917"/>
    <lineage>
        <taxon>Eukaryota</taxon>
        <taxon>Fungi</taxon>
        <taxon>Dikarya</taxon>
        <taxon>Basidiomycota</taxon>
        <taxon>Agaricomycotina</taxon>
        <taxon>Agaricomycetes</taxon>
        <taxon>Russulales</taxon>
        <taxon>Hericiaceae</taxon>
        <taxon>Dentipellis</taxon>
    </lineage>
</organism>
<evidence type="ECO:0000259" key="12">
    <source>
        <dbReference type="PROSITE" id="PS51192"/>
    </source>
</evidence>
<keyword evidence="2" id="KW-0690">Ribosome biogenesis</keyword>
<evidence type="ECO:0000256" key="8">
    <source>
        <dbReference type="ARBA" id="ARBA00022884"/>
    </source>
</evidence>
<feature type="compositionally biased region" description="Basic and acidic residues" evidence="11">
    <location>
        <begin position="572"/>
        <end position="591"/>
    </location>
</feature>
<dbReference type="Gene3D" id="2.60.40.380">
    <property type="entry name" value="Purple acid phosphatase-like, N-terminal"/>
    <property type="match status" value="1"/>
</dbReference>
<keyword evidence="7" id="KW-0067">ATP-binding</keyword>
<dbReference type="PROSITE" id="PS51192">
    <property type="entry name" value="HELICASE_ATP_BIND_1"/>
    <property type="match status" value="1"/>
</dbReference>
<keyword evidence="3" id="KW-0698">rRNA processing</keyword>
<evidence type="ECO:0000256" key="11">
    <source>
        <dbReference type="SAM" id="MobiDB-lite"/>
    </source>
</evidence>
<dbReference type="SMART" id="SM00490">
    <property type="entry name" value="HELICc"/>
    <property type="match status" value="1"/>
</dbReference>
<evidence type="ECO:0000313" key="15">
    <source>
        <dbReference type="Proteomes" id="UP000298327"/>
    </source>
</evidence>
<dbReference type="GO" id="GO:0005524">
    <property type="term" value="F:ATP binding"/>
    <property type="evidence" value="ECO:0007669"/>
    <property type="project" value="UniProtKB-KW"/>
</dbReference>
<dbReference type="Gene3D" id="3.60.21.70">
    <property type="entry name" value="PhoD-like phosphatase"/>
    <property type="match status" value="1"/>
</dbReference>
<keyword evidence="4" id="KW-0547">Nucleotide-binding</keyword>
<feature type="compositionally biased region" description="Basic residues" evidence="11">
    <location>
        <begin position="557"/>
        <end position="567"/>
    </location>
</feature>
<dbReference type="InterPro" id="IPR056330">
    <property type="entry name" value="CTT_SPB4"/>
</dbReference>
<dbReference type="InterPro" id="IPR014001">
    <property type="entry name" value="Helicase_ATP-bd"/>
</dbReference>
<feature type="domain" description="Helicase ATP-binding" evidence="12">
    <location>
        <begin position="14"/>
        <end position="209"/>
    </location>
</feature>
<dbReference type="SMART" id="SM00487">
    <property type="entry name" value="DEXDc"/>
    <property type="match status" value="1"/>
</dbReference>
<evidence type="ECO:0000256" key="2">
    <source>
        <dbReference type="ARBA" id="ARBA00022517"/>
    </source>
</evidence>
<dbReference type="Pfam" id="PF00270">
    <property type="entry name" value="DEAD"/>
    <property type="match status" value="1"/>
</dbReference>
<evidence type="ECO:0000256" key="3">
    <source>
        <dbReference type="ARBA" id="ARBA00022552"/>
    </source>
</evidence>
<evidence type="ECO:0000256" key="1">
    <source>
        <dbReference type="ARBA" id="ARBA00004604"/>
    </source>
</evidence>
<dbReference type="Pfam" id="PF00271">
    <property type="entry name" value="Helicase_C"/>
    <property type="match status" value="1"/>
</dbReference>
<dbReference type="InterPro" id="IPR027417">
    <property type="entry name" value="P-loop_NTPase"/>
</dbReference>
<dbReference type="Pfam" id="PF23681">
    <property type="entry name" value="CTT_SPB4"/>
    <property type="match status" value="1"/>
</dbReference>
<dbReference type="Pfam" id="PF13959">
    <property type="entry name" value="CTE_SPB4"/>
    <property type="match status" value="1"/>
</dbReference>
<evidence type="ECO:0000256" key="7">
    <source>
        <dbReference type="ARBA" id="ARBA00022840"/>
    </source>
</evidence>
<dbReference type="InterPro" id="IPR025313">
    <property type="entry name" value="SPB4-like_CTE"/>
</dbReference>
<accession>A0A4Y9YZV4</accession>